<evidence type="ECO:0000256" key="3">
    <source>
        <dbReference type="ARBA" id="ARBA00022763"/>
    </source>
</evidence>
<evidence type="ECO:0000256" key="4">
    <source>
        <dbReference type="ARBA" id="ARBA00022801"/>
    </source>
</evidence>
<evidence type="ECO:0000313" key="8">
    <source>
        <dbReference type="EMBL" id="NEW35231.1"/>
    </source>
</evidence>
<dbReference type="EMBL" id="JAAGVB010000040">
    <property type="protein sequence ID" value="NEW35231.1"/>
    <property type="molecule type" value="Genomic_DNA"/>
</dbReference>
<dbReference type="SUPFAM" id="SSF52980">
    <property type="entry name" value="Restriction endonuclease-like"/>
    <property type="match status" value="1"/>
</dbReference>
<feature type="region of interest" description="Disordered" evidence="7">
    <location>
        <begin position="1"/>
        <end position="22"/>
    </location>
</feature>
<feature type="compositionally biased region" description="Basic and acidic residues" evidence="7">
    <location>
        <begin position="13"/>
        <end position="22"/>
    </location>
</feature>
<dbReference type="CDD" id="cd00221">
    <property type="entry name" value="Vsr"/>
    <property type="match status" value="1"/>
</dbReference>
<evidence type="ECO:0000256" key="5">
    <source>
        <dbReference type="ARBA" id="ARBA00023204"/>
    </source>
</evidence>
<dbReference type="InterPro" id="IPR004603">
    <property type="entry name" value="DNA_mismatch_endonuc_vsr"/>
</dbReference>
<organism evidence="8 9">
    <name type="scientific">Nocardia cyriacigeorgica</name>
    <dbReference type="NCBI Taxonomy" id="135487"/>
    <lineage>
        <taxon>Bacteria</taxon>
        <taxon>Bacillati</taxon>
        <taxon>Actinomycetota</taxon>
        <taxon>Actinomycetes</taxon>
        <taxon>Mycobacteriales</taxon>
        <taxon>Nocardiaceae</taxon>
        <taxon>Nocardia</taxon>
    </lineage>
</organism>
<evidence type="ECO:0000256" key="2">
    <source>
        <dbReference type="ARBA" id="ARBA00022759"/>
    </source>
</evidence>
<gene>
    <name evidence="8" type="primary">vsr</name>
    <name evidence="8" type="ORF">GV791_22080</name>
</gene>
<dbReference type="Pfam" id="PF03852">
    <property type="entry name" value="Vsr"/>
    <property type="match status" value="1"/>
</dbReference>
<reference evidence="8 9" key="1">
    <citation type="submission" date="2020-01" db="EMBL/GenBank/DDBJ databases">
        <title>Genetics and antimicrobial susceptibilities of Nocardia species isolated from the soil; a comparison with species isolated from humans.</title>
        <authorList>
            <person name="Carrasco G."/>
            <person name="Monzon S."/>
            <person name="Sansegundo M."/>
            <person name="Garcia E."/>
            <person name="Garrido N."/>
            <person name="Medina M.J."/>
            <person name="Villalon P."/>
            <person name="Ramirez-Arocha A.C."/>
            <person name="Jimenez P."/>
            <person name="Cuesta I."/>
            <person name="Valdezate S."/>
        </authorList>
    </citation>
    <scope>NUCLEOTIDE SEQUENCE [LARGE SCALE GENOMIC DNA]</scope>
    <source>
        <strain evidence="8 9">CNM20110626</strain>
    </source>
</reference>
<keyword evidence="3 6" id="KW-0227">DNA damage</keyword>
<dbReference type="NCBIfam" id="TIGR00632">
    <property type="entry name" value="vsr"/>
    <property type="match status" value="1"/>
</dbReference>
<accession>A0A6P1CRQ4</accession>
<keyword evidence="1 6" id="KW-0540">Nuclease</keyword>
<evidence type="ECO:0000256" key="6">
    <source>
        <dbReference type="PIRNR" id="PIRNR018267"/>
    </source>
</evidence>
<dbReference type="GO" id="GO:0006298">
    <property type="term" value="P:mismatch repair"/>
    <property type="evidence" value="ECO:0007669"/>
    <property type="project" value="UniProtKB-UniRule"/>
</dbReference>
<dbReference type="EC" id="3.1.-.-" evidence="6"/>
<evidence type="ECO:0000256" key="7">
    <source>
        <dbReference type="SAM" id="MobiDB-lite"/>
    </source>
</evidence>
<proteinExistence type="inferred from homology"/>
<comment type="similarity">
    <text evidence="6">Belongs to the vsr family.</text>
</comment>
<sequence length="144" mass="16687">MNEGRSRNMQANRRSDTKPEVSLRRALHRQGYRYRKDLRFEVGGVKVRPDIVFTARKVAVYVDGCFWHVCPVHGRRPTKNEWYWTPKLRRNVERDRAADAALTAAGWRVVRLWEHEELPRAVAAVVAALEGGSEHVSDTRARPQ</sequence>
<keyword evidence="5 6" id="KW-0234">DNA repair</keyword>
<keyword evidence="4 6" id="KW-0378">Hydrolase</keyword>
<dbReference type="RefSeq" id="WP_163846407.1">
    <property type="nucleotide sequence ID" value="NZ_JAAGVB010000040.1"/>
</dbReference>
<dbReference type="Proteomes" id="UP000471166">
    <property type="component" value="Unassembled WGS sequence"/>
</dbReference>
<dbReference type="GO" id="GO:0004519">
    <property type="term" value="F:endonuclease activity"/>
    <property type="evidence" value="ECO:0007669"/>
    <property type="project" value="UniProtKB-KW"/>
</dbReference>
<dbReference type="GO" id="GO:0016787">
    <property type="term" value="F:hydrolase activity"/>
    <property type="evidence" value="ECO:0007669"/>
    <property type="project" value="UniProtKB-KW"/>
</dbReference>
<dbReference type="PIRSF" id="PIRSF018267">
    <property type="entry name" value="VSR_endonuc"/>
    <property type="match status" value="1"/>
</dbReference>
<keyword evidence="2 6" id="KW-0255">Endonuclease</keyword>
<evidence type="ECO:0000313" key="9">
    <source>
        <dbReference type="Proteomes" id="UP000471166"/>
    </source>
</evidence>
<dbReference type="AlphaFoldDB" id="A0A6P1CRQ4"/>
<dbReference type="Gene3D" id="3.40.960.10">
    <property type="entry name" value="VSR Endonuclease"/>
    <property type="match status" value="1"/>
</dbReference>
<dbReference type="InterPro" id="IPR011335">
    <property type="entry name" value="Restrct_endonuc-II-like"/>
</dbReference>
<comment type="function">
    <text evidence="6">May nick specific sequences that contain T:G mispairs resulting from m5C-deamination.</text>
</comment>
<comment type="caution">
    <text evidence="8">The sequence shown here is derived from an EMBL/GenBank/DDBJ whole genome shotgun (WGS) entry which is preliminary data.</text>
</comment>
<name>A0A6P1CRQ4_9NOCA</name>
<evidence type="ECO:0000256" key="1">
    <source>
        <dbReference type="ARBA" id="ARBA00022722"/>
    </source>
</evidence>
<protein>
    <recommendedName>
        <fullName evidence="6">Very short patch repair endonuclease</fullName>
        <ecNumber evidence="6">3.1.-.-</ecNumber>
    </recommendedName>
</protein>